<evidence type="ECO:0000256" key="8">
    <source>
        <dbReference type="SAM" id="Phobius"/>
    </source>
</evidence>
<reference evidence="9 10" key="1">
    <citation type="journal article" date="2015" name="Genome Announc.">
        <title>Expanding the biotechnology potential of lactobacilli through comparative genomics of 213 strains and associated genera.</title>
        <authorList>
            <person name="Sun Z."/>
            <person name="Harris H.M."/>
            <person name="McCann A."/>
            <person name="Guo C."/>
            <person name="Argimon S."/>
            <person name="Zhang W."/>
            <person name="Yang X."/>
            <person name="Jeffery I.B."/>
            <person name="Cooney J.C."/>
            <person name="Kagawa T.F."/>
            <person name="Liu W."/>
            <person name="Song Y."/>
            <person name="Salvetti E."/>
            <person name="Wrobel A."/>
            <person name="Rasinkangas P."/>
            <person name="Parkhill J."/>
            <person name="Rea M.C."/>
            <person name="O'Sullivan O."/>
            <person name="Ritari J."/>
            <person name="Douillard F.P."/>
            <person name="Paul Ross R."/>
            <person name="Yang R."/>
            <person name="Briner A.E."/>
            <person name="Felis G.E."/>
            <person name="de Vos W.M."/>
            <person name="Barrangou R."/>
            <person name="Klaenhammer T.R."/>
            <person name="Caufield P.W."/>
            <person name="Cui Y."/>
            <person name="Zhang H."/>
            <person name="O'Toole P.W."/>
        </authorList>
    </citation>
    <scope>NUCLEOTIDE SEQUENCE [LARGE SCALE GENOMIC DNA]</scope>
    <source>
        <strain evidence="9 10">DSM 17896</strain>
    </source>
</reference>
<evidence type="ECO:0000256" key="6">
    <source>
        <dbReference type="ARBA" id="ARBA00022989"/>
    </source>
</evidence>
<dbReference type="Proteomes" id="UP000050934">
    <property type="component" value="Unassembled WGS sequence"/>
</dbReference>
<feature type="transmembrane region" description="Helical" evidence="8">
    <location>
        <begin position="255"/>
        <end position="275"/>
    </location>
</feature>
<sequence>MSIAQLFNQVAVIFLLMLLGAFIRKIGFLHPQSVNDLTNITLYFLSPLVIIRAFEQPFSSVRFHQLAVLVIGVFLTYFVSIILAKLVFYREKDLNIKRIAIYGSSYSNNGFMGIPLAQGLFGSIGVFYAVASMIGFNVMSWTQGIGIFQEKQQRHWGTELKKILLNPNIIAIILGLIMFISSYHLPRSIASFVNYTSPAFTPLSMIIIGSNLADMEVKSIELPPTLWLSLVLRNLVFPILGIFILVALGVTGVPLYTTVILSACPVAGLVVLFTLQAHGNAKPATMLMSLSTILSLITIPIVYWLCSLFG</sequence>
<accession>A0A0R2IBV8</accession>
<keyword evidence="7 8" id="KW-0472">Membrane</keyword>
<dbReference type="PANTHER" id="PTHR36838">
    <property type="entry name" value="AUXIN EFFLUX CARRIER FAMILY PROTEIN"/>
    <property type="match status" value="1"/>
</dbReference>
<dbReference type="EMBL" id="JQBW01000006">
    <property type="protein sequence ID" value="KRN59005.1"/>
    <property type="molecule type" value="Genomic_DNA"/>
</dbReference>
<comment type="caution">
    <text evidence="9">The sequence shown here is derived from an EMBL/GenBank/DDBJ whole genome shotgun (WGS) entry which is preliminary data.</text>
</comment>
<feature type="transmembrane region" description="Helical" evidence="8">
    <location>
        <begin position="66"/>
        <end position="87"/>
    </location>
</feature>
<dbReference type="GO" id="GO:0055085">
    <property type="term" value="P:transmembrane transport"/>
    <property type="evidence" value="ECO:0007669"/>
    <property type="project" value="InterPro"/>
</dbReference>
<evidence type="ECO:0000256" key="1">
    <source>
        <dbReference type="ARBA" id="ARBA00004651"/>
    </source>
</evidence>
<feature type="transmembrane region" description="Helical" evidence="8">
    <location>
        <begin position="6"/>
        <end position="24"/>
    </location>
</feature>
<evidence type="ECO:0000313" key="10">
    <source>
        <dbReference type="Proteomes" id="UP000050934"/>
    </source>
</evidence>
<keyword evidence="5 8" id="KW-0812">Transmembrane</keyword>
<dbReference type="AlphaFoldDB" id="A0A0R2IBV8"/>
<dbReference type="GO" id="GO:0005886">
    <property type="term" value="C:plasma membrane"/>
    <property type="evidence" value="ECO:0007669"/>
    <property type="project" value="UniProtKB-SubCell"/>
</dbReference>
<keyword evidence="6 8" id="KW-1133">Transmembrane helix</keyword>
<keyword evidence="3" id="KW-0813">Transport</keyword>
<dbReference type="InterPro" id="IPR038770">
    <property type="entry name" value="Na+/solute_symporter_sf"/>
</dbReference>
<proteinExistence type="inferred from homology"/>
<comment type="subcellular location">
    <subcellularLocation>
        <location evidence="1">Cell membrane</location>
        <topology evidence="1">Multi-pass membrane protein</topology>
    </subcellularLocation>
</comment>
<evidence type="ECO:0000256" key="5">
    <source>
        <dbReference type="ARBA" id="ARBA00022692"/>
    </source>
</evidence>
<dbReference type="STRING" id="396268.IV45_GL000039"/>
<dbReference type="PANTHER" id="PTHR36838:SF1">
    <property type="entry name" value="SLR1864 PROTEIN"/>
    <property type="match status" value="1"/>
</dbReference>
<organism evidence="9 10">
    <name type="scientific">Limosilactobacillus secaliphilus</name>
    <dbReference type="NCBI Taxonomy" id="396268"/>
    <lineage>
        <taxon>Bacteria</taxon>
        <taxon>Bacillati</taxon>
        <taxon>Bacillota</taxon>
        <taxon>Bacilli</taxon>
        <taxon>Lactobacillales</taxon>
        <taxon>Lactobacillaceae</taxon>
        <taxon>Limosilactobacillus</taxon>
    </lineage>
</organism>
<dbReference type="Pfam" id="PF03547">
    <property type="entry name" value="Mem_trans"/>
    <property type="match status" value="1"/>
</dbReference>
<dbReference type="InterPro" id="IPR004776">
    <property type="entry name" value="Mem_transp_PIN-like"/>
</dbReference>
<gene>
    <name evidence="9" type="ORF">IV45_GL000039</name>
</gene>
<dbReference type="RefSeq" id="WP_057740267.1">
    <property type="nucleotide sequence ID" value="NZ_JQBW01000006.1"/>
</dbReference>
<dbReference type="OrthoDB" id="9798064at2"/>
<protein>
    <submittedName>
        <fullName evidence="9">Auxin efflux carrier</fullName>
    </submittedName>
</protein>
<keyword evidence="10" id="KW-1185">Reference proteome</keyword>
<feature type="transmembrane region" description="Helical" evidence="8">
    <location>
        <begin position="225"/>
        <end position="249"/>
    </location>
</feature>
<evidence type="ECO:0000256" key="7">
    <source>
        <dbReference type="ARBA" id="ARBA00023136"/>
    </source>
</evidence>
<name>A0A0R2IBV8_9LACO</name>
<evidence type="ECO:0000313" key="9">
    <source>
        <dbReference type="EMBL" id="KRN59005.1"/>
    </source>
</evidence>
<dbReference type="Gene3D" id="1.20.1530.20">
    <property type="match status" value="1"/>
</dbReference>
<feature type="transmembrane region" description="Helical" evidence="8">
    <location>
        <begin position="195"/>
        <end position="213"/>
    </location>
</feature>
<evidence type="ECO:0000256" key="4">
    <source>
        <dbReference type="ARBA" id="ARBA00022475"/>
    </source>
</evidence>
<feature type="transmembrane region" description="Helical" evidence="8">
    <location>
        <begin position="287"/>
        <end position="305"/>
    </location>
</feature>
<dbReference type="PATRIC" id="fig|396268.3.peg.40"/>
<keyword evidence="4" id="KW-1003">Cell membrane</keyword>
<feature type="transmembrane region" description="Helical" evidence="8">
    <location>
        <begin position="163"/>
        <end position="183"/>
    </location>
</feature>
<evidence type="ECO:0000256" key="2">
    <source>
        <dbReference type="ARBA" id="ARBA00010145"/>
    </source>
</evidence>
<comment type="similarity">
    <text evidence="2">Belongs to the auxin efflux carrier (TC 2.A.69) family.</text>
</comment>
<evidence type="ECO:0000256" key="3">
    <source>
        <dbReference type="ARBA" id="ARBA00022448"/>
    </source>
</evidence>